<keyword evidence="4" id="KW-1185">Reference proteome</keyword>
<dbReference type="Proteomes" id="UP001367922">
    <property type="component" value="Unassembled WGS sequence"/>
</dbReference>
<dbReference type="Gene3D" id="1.20.1270.170">
    <property type="match status" value="1"/>
</dbReference>
<dbReference type="EMBL" id="JBAWSV010000010">
    <property type="protein sequence ID" value="MEI4832064.1"/>
    <property type="molecule type" value="Genomic_DNA"/>
</dbReference>
<comment type="similarity">
    <text evidence="1">Belongs to the pseudomonas-type ThrB family.</text>
</comment>
<name>A0ABU8G3P4_9BACI</name>
<dbReference type="InterPro" id="IPR050249">
    <property type="entry name" value="Pseudomonas-type_ThrB"/>
</dbReference>
<evidence type="ECO:0000259" key="2">
    <source>
        <dbReference type="Pfam" id="PF01636"/>
    </source>
</evidence>
<proteinExistence type="inferred from homology"/>
<dbReference type="PANTHER" id="PTHR21064">
    <property type="entry name" value="AMINOGLYCOSIDE PHOSPHOTRANSFERASE DOMAIN-CONTAINING PROTEIN-RELATED"/>
    <property type="match status" value="1"/>
</dbReference>
<feature type="domain" description="Aminoglycoside phosphotransferase" evidence="2">
    <location>
        <begin position="21"/>
        <end position="234"/>
    </location>
</feature>
<dbReference type="Pfam" id="PF01636">
    <property type="entry name" value="APH"/>
    <property type="match status" value="1"/>
</dbReference>
<dbReference type="PANTHER" id="PTHR21064:SF6">
    <property type="entry name" value="AMINOGLYCOSIDE PHOSPHOTRANSFERASE DOMAIN-CONTAINING PROTEIN"/>
    <property type="match status" value="1"/>
</dbReference>
<dbReference type="SUPFAM" id="SSF56112">
    <property type="entry name" value="Protein kinase-like (PK-like)"/>
    <property type="match status" value="1"/>
</dbReference>
<dbReference type="Gene3D" id="1.10.510.10">
    <property type="entry name" value="Transferase(Phosphotransferase) domain 1"/>
    <property type="match status" value="1"/>
</dbReference>
<dbReference type="Gene3D" id="3.30.200.70">
    <property type="match status" value="1"/>
</dbReference>
<organism evidence="3 4">
    <name type="scientific">Bacillus yunxiaonensis</name>
    <dbReference type="NCBI Taxonomy" id="3127665"/>
    <lineage>
        <taxon>Bacteria</taxon>
        <taxon>Bacillati</taxon>
        <taxon>Bacillota</taxon>
        <taxon>Bacilli</taxon>
        <taxon>Bacillales</taxon>
        <taxon>Bacillaceae</taxon>
        <taxon>Bacillus</taxon>
    </lineage>
</organism>
<protein>
    <submittedName>
        <fullName evidence="3">Phosphotransferase</fullName>
    </submittedName>
</protein>
<evidence type="ECO:0000313" key="4">
    <source>
        <dbReference type="Proteomes" id="UP001367922"/>
    </source>
</evidence>
<gene>
    <name evidence="3" type="ORF">WAX78_21895</name>
</gene>
<comment type="caution">
    <text evidence="3">The sequence shown here is derived from an EMBL/GenBank/DDBJ whole genome shotgun (WGS) entry which is preliminary data.</text>
</comment>
<evidence type="ECO:0000313" key="3">
    <source>
        <dbReference type="EMBL" id="MEI4832064.1"/>
    </source>
</evidence>
<reference evidence="3 4" key="1">
    <citation type="submission" date="2024-01" db="EMBL/GenBank/DDBJ databases">
        <title>Seven novel Bacillus-like species.</title>
        <authorList>
            <person name="Liu G."/>
        </authorList>
    </citation>
    <scope>NUCLEOTIDE SEQUENCE [LARGE SCALE GENOMIC DNA]</scope>
    <source>
        <strain evidence="3 4">FJAT-53711</strain>
    </source>
</reference>
<dbReference type="InterPro" id="IPR011009">
    <property type="entry name" value="Kinase-like_dom_sf"/>
</dbReference>
<dbReference type="InterPro" id="IPR002575">
    <property type="entry name" value="Aminoglycoside_PTrfase"/>
</dbReference>
<accession>A0ABU8G3P4</accession>
<evidence type="ECO:0000256" key="1">
    <source>
        <dbReference type="ARBA" id="ARBA00038240"/>
    </source>
</evidence>
<sequence>MNNKIRQAVKYFGGKEESCMKLASGFQNEVYEYAYEGERRILRITPSSRRTIKQIQSEMDFIRSLDADGVNVSLPVASCFRNDIEQVDVGGESFFITSFLKASGQFVNVANEQEWNEKLFQNWGQTIGKMHAIAKKNDSDYKKYERPIWKPDVKAMNFLLSISKPLVISYEKMITEIQALSNESGTYGLIHNDFHQGNFFVQDNTLTIFDFDDCSFCWFAQDIAVSFYHAVWQGLSVRPEHVSFPQEFMKYFLEGYSKEHCMNKEILKQIPLFLKLREVFLFTLFHEVWDFDKLEKWQAYTLKDLRYRIEQGVPYTDVDFLSFV</sequence>